<evidence type="ECO:0000313" key="2">
    <source>
        <dbReference type="Proteomes" id="UP001642360"/>
    </source>
</evidence>
<dbReference type="EMBL" id="CAUOFW020009591">
    <property type="protein sequence ID" value="CAK9186460.1"/>
    <property type="molecule type" value="Genomic_DNA"/>
</dbReference>
<evidence type="ECO:0000313" key="1">
    <source>
        <dbReference type="EMBL" id="CAK9186460.1"/>
    </source>
</evidence>
<dbReference type="Proteomes" id="UP001642360">
    <property type="component" value="Unassembled WGS sequence"/>
</dbReference>
<comment type="caution">
    <text evidence="1">The sequence shown here is derived from an EMBL/GenBank/DDBJ whole genome shotgun (WGS) entry which is preliminary data.</text>
</comment>
<keyword evidence="2" id="KW-1185">Reference proteome</keyword>
<accession>A0ABC8UZF4</accession>
<reference evidence="1 2" key="1">
    <citation type="submission" date="2024-02" db="EMBL/GenBank/DDBJ databases">
        <authorList>
            <person name="Vignale AGUSTIN F."/>
            <person name="Sosa J E."/>
            <person name="Modenutti C."/>
        </authorList>
    </citation>
    <scope>NUCLEOTIDE SEQUENCE [LARGE SCALE GENOMIC DNA]</scope>
</reference>
<name>A0ABC8UZF4_9AQUA</name>
<dbReference type="AlphaFoldDB" id="A0ABC8UZF4"/>
<protein>
    <submittedName>
        <fullName evidence="1">Uncharacterized protein</fullName>
    </submittedName>
</protein>
<gene>
    <name evidence="1" type="ORF">ILEXP_LOCUS56953</name>
</gene>
<sequence length="77" mass="9014">MPAEDRKDSTCKIGIESLSAVYKEWYPPSQKKKQYTRNGSCPSVHLPVEFKKRTPFFVWSIWMEKKNSRATFDGVKN</sequence>
<organism evidence="1 2">
    <name type="scientific">Ilex paraguariensis</name>
    <name type="common">yerba mate</name>
    <dbReference type="NCBI Taxonomy" id="185542"/>
    <lineage>
        <taxon>Eukaryota</taxon>
        <taxon>Viridiplantae</taxon>
        <taxon>Streptophyta</taxon>
        <taxon>Embryophyta</taxon>
        <taxon>Tracheophyta</taxon>
        <taxon>Spermatophyta</taxon>
        <taxon>Magnoliopsida</taxon>
        <taxon>eudicotyledons</taxon>
        <taxon>Gunneridae</taxon>
        <taxon>Pentapetalae</taxon>
        <taxon>asterids</taxon>
        <taxon>campanulids</taxon>
        <taxon>Aquifoliales</taxon>
        <taxon>Aquifoliaceae</taxon>
        <taxon>Ilex</taxon>
    </lineage>
</organism>
<proteinExistence type="predicted"/>